<comment type="caution">
    <text evidence="2">The sequence shown here is derived from an EMBL/GenBank/DDBJ whole genome shotgun (WGS) entry which is preliminary data.</text>
</comment>
<feature type="compositionally biased region" description="Acidic residues" evidence="1">
    <location>
        <begin position="184"/>
        <end position="194"/>
    </location>
</feature>
<dbReference type="Pfam" id="PF12296">
    <property type="entry name" value="HsbA"/>
    <property type="match status" value="1"/>
</dbReference>
<dbReference type="EMBL" id="LFIW01000882">
    <property type="protein sequence ID" value="KZL84322.1"/>
    <property type="molecule type" value="Genomic_DNA"/>
</dbReference>
<name>A0A161Y4G2_COLIC</name>
<protein>
    <submittedName>
        <fullName evidence="2">Uncharacterized protein</fullName>
    </submittedName>
</protein>
<feature type="region of interest" description="Disordered" evidence="1">
    <location>
        <begin position="175"/>
        <end position="194"/>
    </location>
</feature>
<dbReference type="InterPro" id="IPR021054">
    <property type="entry name" value="Cell_wall_mannoprotein_1"/>
</dbReference>
<dbReference type="STRING" id="1573173.A0A161Y4G2"/>
<accession>A0A161Y4G2</accession>
<gene>
    <name evidence="2" type="ORF">CI238_11078</name>
</gene>
<keyword evidence="3" id="KW-1185">Reference proteome</keyword>
<sequence length="194" mass="21214">LTDLSYSQLYKHEIFRLSHNKKHPSIIMSFAEISKSLSDIERKASKSIKILQKGNDLNYKDAIKLGTKSNSIVSTINKGIKEYGNFNPSDEDAKKLLHQMSTIVDLTETQLTNMVANKGRFESLKVGGLVKKNVQKTEAASKELSNVMIAKAPASTKADAETLEKRREAAFSKATAAFASSTGGEDEALGDDSD</sequence>
<evidence type="ECO:0000313" key="2">
    <source>
        <dbReference type="EMBL" id="KZL84322.1"/>
    </source>
</evidence>
<feature type="non-terminal residue" evidence="2">
    <location>
        <position position="1"/>
    </location>
</feature>
<dbReference type="AlphaFoldDB" id="A0A161Y4G2"/>
<dbReference type="Proteomes" id="UP000076584">
    <property type="component" value="Unassembled WGS sequence"/>
</dbReference>
<dbReference type="Gene3D" id="1.20.1280.140">
    <property type="match status" value="1"/>
</dbReference>
<proteinExistence type="predicted"/>
<evidence type="ECO:0000256" key="1">
    <source>
        <dbReference type="SAM" id="MobiDB-lite"/>
    </source>
</evidence>
<reference evidence="2 3" key="1">
    <citation type="submission" date="2015-06" db="EMBL/GenBank/DDBJ databases">
        <title>Survival trade-offs in plant roots during colonization by closely related pathogenic and mutualistic fungi.</title>
        <authorList>
            <person name="Hacquard S."/>
            <person name="Kracher B."/>
            <person name="Hiruma K."/>
            <person name="Weinman A."/>
            <person name="Muench P."/>
            <person name="Garrido Oter R."/>
            <person name="Ver Loren van Themaat E."/>
            <person name="Dallerey J.-F."/>
            <person name="Damm U."/>
            <person name="Henrissat B."/>
            <person name="Lespinet O."/>
            <person name="Thon M."/>
            <person name="Kemen E."/>
            <person name="McHardy A.C."/>
            <person name="Schulze-Lefert P."/>
            <person name="O'Connell R.J."/>
        </authorList>
    </citation>
    <scope>NUCLEOTIDE SEQUENCE [LARGE SCALE GENOMIC DNA]</scope>
    <source>
        <strain evidence="2 3">MAFF 238704</strain>
    </source>
</reference>
<evidence type="ECO:0000313" key="3">
    <source>
        <dbReference type="Proteomes" id="UP000076584"/>
    </source>
</evidence>
<organism evidence="2 3">
    <name type="scientific">Colletotrichum incanum</name>
    <name type="common">Soybean anthracnose fungus</name>
    <dbReference type="NCBI Taxonomy" id="1573173"/>
    <lineage>
        <taxon>Eukaryota</taxon>
        <taxon>Fungi</taxon>
        <taxon>Dikarya</taxon>
        <taxon>Ascomycota</taxon>
        <taxon>Pezizomycotina</taxon>
        <taxon>Sordariomycetes</taxon>
        <taxon>Hypocreomycetidae</taxon>
        <taxon>Glomerellales</taxon>
        <taxon>Glomerellaceae</taxon>
        <taxon>Colletotrichum</taxon>
        <taxon>Colletotrichum spaethianum species complex</taxon>
    </lineage>
</organism>